<keyword evidence="4" id="KW-0677">Repeat</keyword>
<dbReference type="FunFam" id="3.30.160.60:FF:002452">
    <property type="entry name" value="zinc finger protein 142 isoform X4"/>
    <property type="match status" value="1"/>
</dbReference>
<feature type="domain" description="C2H2-type" evidence="13">
    <location>
        <begin position="501"/>
        <end position="528"/>
    </location>
</feature>
<evidence type="ECO:0000256" key="11">
    <source>
        <dbReference type="PROSITE-ProRule" id="PRU00042"/>
    </source>
</evidence>
<feature type="region of interest" description="Disordered" evidence="12">
    <location>
        <begin position="1"/>
        <end position="123"/>
    </location>
</feature>
<dbReference type="PANTHER" id="PTHR24388">
    <property type="entry name" value="ZINC FINGER PROTEIN"/>
    <property type="match status" value="1"/>
</dbReference>
<evidence type="ECO:0000256" key="4">
    <source>
        <dbReference type="ARBA" id="ARBA00022737"/>
    </source>
</evidence>
<dbReference type="Proteomes" id="UP001201812">
    <property type="component" value="Unassembled WGS sequence"/>
</dbReference>
<dbReference type="Gene3D" id="3.30.160.60">
    <property type="entry name" value="Classic Zinc Finger"/>
    <property type="match status" value="7"/>
</dbReference>
<dbReference type="GO" id="GO:0000978">
    <property type="term" value="F:RNA polymerase II cis-regulatory region sequence-specific DNA binding"/>
    <property type="evidence" value="ECO:0007669"/>
    <property type="project" value="TreeGrafter"/>
</dbReference>
<sequence>MKYFEEQSYSDFQYQEEHQKSKTFSEVTSPLPTKNCVADAGTNASDESGPGECASNILTPLPGVPKSREENDPSSSVDTNKEENDVDYGNYLSDIESSLSELSIDEEDNYQSGIGGVTPRKRRSMVDLSHIETPNKKANKSCNDITNLTDDEETKKLVIVQLEKEVESLKKKLAEALCTMNKYANDKSSSKPNRNPSKANASPNSGRSTRFRRKFISSEVQDGDYSTLEIDDETNPIEEPSSSTSNKSSRTTISRPNPAKGVANILTPFGWEGSRDGEEPASDQRLTPRQRFGKAFKPEFDEKILPTHVYALVRPHEWEKASSVEEKAKAIFYIGITEIPKTRFTDHKDSDPKIYYKSNIKEFAREFECWFRNQYQEDSDVDYGNDVSDIESSMSELSIDNEADYEIGIGGKSTSNETLTPRQRFGKAFKPVYDEETLPMNIYALVRPQEWEKASSVEEKAKAIFYIGLSENPTSRYSQHTRDSGPKVYDISTITEFALVFKCSECAYATSYPWSLKTHMRTHTGEKPFKCSLCSHTTTTSWDMEKHTRTHTKEKPYKCSECAFATGDSSTLQKHMRTHTGEKPYKCSECSYTTTTSWALNRHMRNHTGEKPYKCSQCAYDTGDSSALQKHMRNHTGEKTLKCSECSYACSYPSDFNKHIRTHTREKPFKCPECAFATSNPSNVKTHFIRKHQ</sequence>
<accession>A0AAD4NA42</accession>
<dbReference type="InterPro" id="IPR036236">
    <property type="entry name" value="Znf_C2H2_sf"/>
</dbReference>
<dbReference type="PROSITE" id="PS00028">
    <property type="entry name" value="ZINC_FINGER_C2H2_1"/>
    <property type="match status" value="1"/>
</dbReference>
<feature type="domain" description="C2H2-type" evidence="13">
    <location>
        <begin position="557"/>
        <end position="584"/>
    </location>
</feature>
<evidence type="ECO:0000256" key="9">
    <source>
        <dbReference type="ARBA" id="ARBA00023163"/>
    </source>
</evidence>
<comment type="similarity">
    <text evidence="2">Belongs to the krueppel C2H2-type zinc-finger protein family.</text>
</comment>
<feature type="domain" description="C2H2-type" evidence="13">
    <location>
        <begin position="613"/>
        <end position="640"/>
    </location>
</feature>
<dbReference type="Pfam" id="PF00096">
    <property type="entry name" value="zf-C2H2"/>
    <property type="match status" value="1"/>
</dbReference>
<evidence type="ECO:0000259" key="13">
    <source>
        <dbReference type="PROSITE" id="PS50157"/>
    </source>
</evidence>
<feature type="domain" description="C2H2-type" evidence="13">
    <location>
        <begin position="529"/>
        <end position="556"/>
    </location>
</feature>
<dbReference type="GO" id="GO:0005634">
    <property type="term" value="C:nucleus"/>
    <property type="evidence" value="ECO:0007669"/>
    <property type="project" value="UniProtKB-SubCell"/>
</dbReference>
<organism evidence="14 15">
    <name type="scientific">Ditylenchus destructor</name>
    <dbReference type="NCBI Taxonomy" id="166010"/>
    <lineage>
        <taxon>Eukaryota</taxon>
        <taxon>Metazoa</taxon>
        <taxon>Ecdysozoa</taxon>
        <taxon>Nematoda</taxon>
        <taxon>Chromadorea</taxon>
        <taxon>Rhabditida</taxon>
        <taxon>Tylenchina</taxon>
        <taxon>Tylenchomorpha</taxon>
        <taxon>Sphaerularioidea</taxon>
        <taxon>Anguinidae</taxon>
        <taxon>Anguininae</taxon>
        <taxon>Ditylenchus</taxon>
    </lineage>
</organism>
<dbReference type="GO" id="GO:0008270">
    <property type="term" value="F:zinc ion binding"/>
    <property type="evidence" value="ECO:0007669"/>
    <property type="project" value="UniProtKB-KW"/>
</dbReference>
<proteinExistence type="inferred from homology"/>
<evidence type="ECO:0000256" key="2">
    <source>
        <dbReference type="ARBA" id="ARBA00006991"/>
    </source>
</evidence>
<dbReference type="PROSITE" id="PS50157">
    <property type="entry name" value="ZINC_FINGER_C2H2_2"/>
    <property type="match status" value="6"/>
</dbReference>
<dbReference type="GO" id="GO:0000981">
    <property type="term" value="F:DNA-binding transcription factor activity, RNA polymerase II-specific"/>
    <property type="evidence" value="ECO:0007669"/>
    <property type="project" value="TreeGrafter"/>
</dbReference>
<feature type="region of interest" description="Disordered" evidence="12">
    <location>
        <begin position="184"/>
        <end position="288"/>
    </location>
</feature>
<reference evidence="14" key="1">
    <citation type="submission" date="2022-01" db="EMBL/GenBank/DDBJ databases">
        <title>Genome Sequence Resource for Two Populations of Ditylenchus destructor, the Migratory Endoparasitic Phytonematode.</title>
        <authorList>
            <person name="Zhang H."/>
            <person name="Lin R."/>
            <person name="Xie B."/>
        </authorList>
    </citation>
    <scope>NUCLEOTIDE SEQUENCE</scope>
    <source>
        <strain evidence="14">BazhouSP</strain>
    </source>
</reference>
<keyword evidence="10" id="KW-0539">Nucleus</keyword>
<feature type="domain" description="C2H2-type" evidence="13">
    <location>
        <begin position="641"/>
        <end position="668"/>
    </location>
</feature>
<evidence type="ECO:0000313" key="14">
    <source>
        <dbReference type="EMBL" id="KAI1720576.1"/>
    </source>
</evidence>
<keyword evidence="15" id="KW-1185">Reference proteome</keyword>
<evidence type="ECO:0000256" key="3">
    <source>
        <dbReference type="ARBA" id="ARBA00022723"/>
    </source>
</evidence>
<feature type="compositionally biased region" description="Low complexity" evidence="12">
    <location>
        <begin position="190"/>
        <end position="200"/>
    </location>
</feature>
<dbReference type="FunFam" id="3.30.160.60:FF:001573">
    <property type="entry name" value="Zinc finger protein 407"/>
    <property type="match status" value="1"/>
</dbReference>
<evidence type="ECO:0000256" key="12">
    <source>
        <dbReference type="SAM" id="MobiDB-lite"/>
    </source>
</evidence>
<evidence type="ECO:0000256" key="5">
    <source>
        <dbReference type="ARBA" id="ARBA00022771"/>
    </source>
</evidence>
<dbReference type="InterPro" id="IPR050527">
    <property type="entry name" value="Snail/Krueppel_Znf"/>
</dbReference>
<evidence type="ECO:0000313" key="15">
    <source>
        <dbReference type="Proteomes" id="UP001201812"/>
    </source>
</evidence>
<evidence type="ECO:0000256" key="7">
    <source>
        <dbReference type="ARBA" id="ARBA00023015"/>
    </source>
</evidence>
<dbReference type="SMART" id="SM00355">
    <property type="entry name" value="ZnF_C2H2"/>
    <property type="match status" value="7"/>
</dbReference>
<feature type="compositionally biased region" description="Polar residues" evidence="12">
    <location>
        <begin position="22"/>
        <end position="32"/>
    </location>
</feature>
<evidence type="ECO:0000256" key="1">
    <source>
        <dbReference type="ARBA" id="ARBA00004123"/>
    </source>
</evidence>
<feature type="compositionally biased region" description="Low complexity" evidence="12">
    <location>
        <begin position="241"/>
        <end position="254"/>
    </location>
</feature>
<dbReference type="EMBL" id="JAKKPZ010000005">
    <property type="protein sequence ID" value="KAI1720576.1"/>
    <property type="molecule type" value="Genomic_DNA"/>
</dbReference>
<evidence type="ECO:0000256" key="6">
    <source>
        <dbReference type="ARBA" id="ARBA00022833"/>
    </source>
</evidence>
<keyword evidence="6" id="KW-0862">Zinc</keyword>
<dbReference type="PANTHER" id="PTHR24388:SF53">
    <property type="entry name" value="CHORION TRANSCRIPTION FACTOR CF2-RELATED"/>
    <property type="match status" value="1"/>
</dbReference>
<evidence type="ECO:0000256" key="10">
    <source>
        <dbReference type="ARBA" id="ARBA00023242"/>
    </source>
</evidence>
<feature type="domain" description="C2H2-type" evidence="13">
    <location>
        <begin position="585"/>
        <end position="612"/>
    </location>
</feature>
<protein>
    <submittedName>
        <fullName evidence="14">Zinc-finger double domain-containing protein</fullName>
    </submittedName>
</protein>
<dbReference type="InterPro" id="IPR013087">
    <property type="entry name" value="Znf_C2H2_type"/>
</dbReference>
<feature type="compositionally biased region" description="Low complexity" evidence="12">
    <location>
        <begin position="92"/>
        <end position="102"/>
    </location>
</feature>
<keyword evidence="8" id="KW-0238">DNA-binding</keyword>
<dbReference type="FunFam" id="3.30.160.60:FF:000446">
    <property type="entry name" value="Zinc finger protein"/>
    <property type="match status" value="1"/>
</dbReference>
<keyword evidence="7" id="KW-0805">Transcription regulation</keyword>
<keyword evidence="9" id="KW-0804">Transcription</keyword>
<dbReference type="FunFam" id="3.30.160.60:FF:001370">
    <property type="entry name" value="Zinc finger protein"/>
    <property type="match status" value="2"/>
</dbReference>
<comment type="caution">
    <text evidence="14">The sequence shown here is derived from an EMBL/GenBank/DDBJ whole genome shotgun (WGS) entry which is preliminary data.</text>
</comment>
<name>A0AAD4NA42_9BILA</name>
<dbReference type="AlphaFoldDB" id="A0AAD4NA42"/>
<gene>
    <name evidence="14" type="ORF">DdX_04814</name>
</gene>
<dbReference type="Pfam" id="PF13909">
    <property type="entry name" value="zf-H2C2_5"/>
    <property type="match status" value="4"/>
</dbReference>
<dbReference type="SUPFAM" id="SSF57667">
    <property type="entry name" value="beta-beta-alpha zinc fingers"/>
    <property type="match status" value="3"/>
</dbReference>
<keyword evidence="5 11" id="KW-0863">Zinc-finger</keyword>
<keyword evidence="3" id="KW-0479">Metal-binding</keyword>
<evidence type="ECO:0000256" key="8">
    <source>
        <dbReference type="ARBA" id="ARBA00023125"/>
    </source>
</evidence>
<comment type="subcellular location">
    <subcellularLocation>
        <location evidence="1">Nucleus</location>
    </subcellularLocation>
</comment>
<dbReference type="GO" id="GO:0000122">
    <property type="term" value="P:negative regulation of transcription by RNA polymerase II"/>
    <property type="evidence" value="ECO:0007669"/>
    <property type="project" value="UniProtKB-ARBA"/>
</dbReference>